<feature type="chain" id="PRO_5045394757" description="ATP/GTP-binding protein" evidence="2">
    <location>
        <begin position="29"/>
        <end position="305"/>
    </location>
</feature>
<reference evidence="3 4" key="1">
    <citation type="submission" date="2021-01" db="EMBL/GenBank/DDBJ databases">
        <title>Whole genome shotgun sequence of Asanoa siamensis NBRC 107932.</title>
        <authorList>
            <person name="Komaki H."/>
            <person name="Tamura T."/>
        </authorList>
    </citation>
    <scope>NUCLEOTIDE SEQUENCE [LARGE SCALE GENOMIC DNA]</scope>
    <source>
        <strain evidence="3 4">NBRC 107932</strain>
    </source>
</reference>
<dbReference type="RefSeq" id="WP_203714525.1">
    <property type="nucleotide sequence ID" value="NZ_BONE01000027.1"/>
</dbReference>
<name>A0ABQ4CT05_9ACTN</name>
<dbReference type="EMBL" id="BONE01000027">
    <property type="protein sequence ID" value="GIF74138.1"/>
    <property type="molecule type" value="Genomic_DNA"/>
</dbReference>
<dbReference type="Proteomes" id="UP000604117">
    <property type="component" value="Unassembled WGS sequence"/>
</dbReference>
<evidence type="ECO:0008006" key="5">
    <source>
        <dbReference type="Google" id="ProtNLM"/>
    </source>
</evidence>
<evidence type="ECO:0000313" key="4">
    <source>
        <dbReference type="Proteomes" id="UP000604117"/>
    </source>
</evidence>
<keyword evidence="2" id="KW-0732">Signal</keyword>
<feature type="signal peptide" evidence="2">
    <location>
        <begin position="1"/>
        <end position="28"/>
    </location>
</feature>
<feature type="region of interest" description="Disordered" evidence="1">
    <location>
        <begin position="42"/>
        <end position="74"/>
    </location>
</feature>
<sequence length="305" mass="30465">MLKVALRLIVAMTVAVSALAAAPSMAFAGGGTGSVNCDKDSSQPGCNATVGTPGRPGASTGGTGGRGGDGKCRNPQGVEIPCQRDGGWAGADGCYYKPADLSQSTIDALGGQPTGAGGWYQRTCYSDATGTTRALGRPVWIAGAPPVVSPAVLARQARARLVLPEVVVQLNPAGKQLTNLPTWLAMDPSSWAAKSATASVPGVSVTATARPVQASWAMGNGATKVCTGPGTPWTSGTDPALPSPDCSYTYTRSSASAPGGVFTVTVTVAWEVTWAGAGESGTVPGLTTTAGVPVTVQESQAVVTN</sequence>
<evidence type="ECO:0000256" key="2">
    <source>
        <dbReference type="SAM" id="SignalP"/>
    </source>
</evidence>
<comment type="caution">
    <text evidence="3">The sequence shown here is derived from an EMBL/GenBank/DDBJ whole genome shotgun (WGS) entry which is preliminary data.</text>
</comment>
<evidence type="ECO:0000313" key="3">
    <source>
        <dbReference type="EMBL" id="GIF74138.1"/>
    </source>
</evidence>
<organism evidence="3 4">
    <name type="scientific">Asanoa siamensis</name>
    <dbReference type="NCBI Taxonomy" id="926357"/>
    <lineage>
        <taxon>Bacteria</taxon>
        <taxon>Bacillati</taxon>
        <taxon>Actinomycetota</taxon>
        <taxon>Actinomycetes</taxon>
        <taxon>Micromonosporales</taxon>
        <taxon>Micromonosporaceae</taxon>
        <taxon>Asanoa</taxon>
    </lineage>
</organism>
<accession>A0ABQ4CT05</accession>
<protein>
    <recommendedName>
        <fullName evidence="5">ATP/GTP-binding protein</fullName>
    </recommendedName>
</protein>
<gene>
    <name evidence="3" type="ORF">Asi02nite_36560</name>
</gene>
<evidence type="ECO:0000256" key="1">
    <source>
        <dbReference type="SAM" id="MobiDB-lite"/>
    </source>
</evidence>
<keyword evidence="4" id="KW-1185">Reference proteome</keyword>
<proteinExistence type="predicted"/>